<dbReference type="Pfam" id="PF13622">
    <property type="entry name" value="4HBT_3"/>
    <property type="match status" value="1"/>
</dbReference>
<dbReference type="GO" id="GO:0047617">
    <property type="term" value="F:fatty acyl-CoA hydrolase activity"/>
    <property type="evidence" value="ECO:0007669"/>
    <property type="project" value="InterPro"/>
</dbReference>
<organism evidence="5 6">
    <name type="scientific">Acinetobacter chinensis</name>
    <dbReference type="NCBI Taxonomy" id="2004650"/>
    <lineage>
        <taxon>Bacteria</taxon>
        <taxon>Pseudomonadati</taxon>
        <taxon>Pseudomonadota</taxon>
        <taxon>Gammaproteobacteria</taxon>
        <taxon>Moraxellales</taxon>
        <taxon>Moraxellaceae</taxon>
        <taxon>Acinetobacter</taxon>
    </lineage>
</organism>
<dbReference type="CDD" id="cd03444">
    <property type="entry name" value="Thioesterase_II_repeat1"/>
    <property type="match status" value="1"/>
</dbReference>
<dbReference type="InterPro" id="IPR042171">
    <property type="entry name" value="Acyl-CoA_hotdog"/>
</dbReference>
<protein>
    <submittedName>
        <fullName evidence="5">Acyl-CoA thioesterase II</fullName>
    </submittedName>
</protein>
<proteinExistence type="inferred from homology"/>
<feature type="domain" description="Acyl-CoA thioesterase-like N-terminal HotDog" evidence="4">
    <location>
        <begin position="36"/>
        <end position="111"/>
    </location>
</feature>
<evidence type="ECO:0000256" key="2">
    <source>
        <dbReference type="ARBA" id="ARBA00022801"/>
    </source>
</evidence>
<feature type="domain" description="Acyl-CoA thioesterase 2 C-terminal" evidence="3">
    <location>
        <begin position="187"/>
        <end position="285"/>
    </location>
</feature>
<dbReference type="KEGG" id="achi:CDG60_08155"/>
<dbReference type="AlphaFoldDB" id="A0A3B7M1I4"/>
<dbReference type="InterPro" id="IPR025652">
    <property type="entry name" value="TesB_C"/>
</dbReference>
<comment type="similarity">
    <text evidence="1">Belongs to the C/M/P thioester hydrolase family.</text>
</comment>
<dbReference type="InterPro" id="IPR049449">
    <property type="entry name" value="TesB_ACOT8-like_N"/>
</dbReference>
<dbReference type="SUPFAM" id="SSF54637">
    <property type="entry name" value="Thioesterase/thiol ester dehydrase-isomerase"/>
    <property type="match status" value="2"/>
</dbReference>
<evidence type="ECO:0000259" key="3">
    <source>
        <dbReference type="Pfam" id="PF02551"/>
    </source>
</evidence>
<dbReference type="PANTHER" id="PTHR11066">
    <property type="entry name" value="ACYL-COA THIOESTERASE"/>
    <property type="match status" value="1"/>
</dbReference>
<dbReference type="GO" id="GO:0009062">
    <property type="term" value="P:fatty acid catabolic process"/>
    <property type="evidence" value="ECO:0007669"/>
    <property type="project" value="TreeGrafter"/>
</dbReference>
<dbReference type="Proteomes" id="UP000263753">
    <property type="component" value="Chromosome"/>
</dbReference>
<dbReference type="InterPro" id="IPR003703">
    <property type="entry name" value="Acyl_CoA_thio"/>
</dbReference>
<evidence type="ECO:0000256" key="1">
    <source>
        <dbReference type="ARBA" id="ARBA00006538"/>
    </source>
</evidence>
<dbReference type="InterPro" id="IPR029069">
    <property type="entry name" value="HotDog_dom_sf"/>
</dbReference>
<dbReference type="Gene3D" id="2.40.160.210">
    <property type="entry name" value="Acyl-CoA thioesterase, double hotdog domain"/>
    <property type="match status" value="1"/>
</dbReference>
<gene>
    <name evidence="5" type="ORF">CDG60_08155</name>
</gene>
<evidence type="ECO:0000259" key="4">
    <source>
        <dbReference type="Pfam" id="PF13622"/>
    </source>
</evidence>
<keyword evidence="2" id="KW-0378">Hydrolase</keyword>
<evidence type="ECO:0000313" key="5">
    <source>
        <dbReference type="EMBL" id="AXY56539.1"/>
    </source>
</evidence>
<dbReference type="CDD" id="cd03445">
    <property type="entry name" value="Thioesterase_II_repeat2"/>
    <property type="match status" value="1"/>
</dbReference>
<accession>A0A3B7M1I4</accession>
<dbReference type="Pfam" id="PF02551">
    <property type="entry name" value="Acyl_CoA_thio"/>
    <property type="match status" value="1"/>
</dbReference>
<dbReference type="EMBL" id="CP032134">
    <property type="protein sequence ID" value="AXY56539.1"/>
    <property type="molecule type" value="Genomic_DNA"/>
</dbReference>
<evidence type="ECO:0000313" key="6">
    <source>
        <dbReference type="Proteomes" id="UP000263753"/>
    </source>
</evidence>
<sequence>MGMPFSMDALTHELFHLLKLEKIDSYLFKAPSLPLFGSRIFGGQLLAQSIIASSSTCNKPVHSLHAYFLKAGDADSTVLYEVQQLRKSPAFYTAQIRAFQQGEIIFSAFISHCDPEDAPHYQQAEPEAVPPEALKTEEEWKAEYADQVPEPYREIFLTPFNIEIRPVSTAGFVILPHAVTGHIEYLKTLEDIPPEFNQTMFHQAIVAYMSDYELLTAALKPHAMSYLSPGLISASLDHSLYFHQPFAADQWLKYSIESTISSNARGMNSGQFWQNGLLVCSCTQESLMRIAITNKS</sequence>
<dbReference type="GO" id="GO:0006637">
    <property type="term" value="P:acyl-CoA metabolic process"/>
    <property type="evidence" value="ECO:0007669"/>
    <property type="project" value="InterPro"/>
</dbReference>
<dbReference type="PANTHER" id="PTHR11066:SF34">
    <property type="entry name" value="ACYL-COENZYME A THIOESTERASE 8"/>
    <property type="match status" value="1"/>
</dbReference>
<reference evidence="6" key="1">
    <citation type="submission" date="2018-09" db="EMBL/GenBank/DDBJ databases">
        <title>The complete genome of Acinetobacter sp. strain WCHAc010005.</title>
        <authorList>
            <person name="Hu Y."/>
            <person name="Long H."/>
            <person name="Feng Y."/>
            <person name="Zong Z."/>
        </authorList>
    </citation>
    <scope>NUCLEOTIDE SEQUENCE [LARGE SCALE GENOMIC DNA]</scope>
    <source>
        <strain evidence="6">WCHAc010005</strain>
    </source>
</reference>
<name>A0A3B7M1I4_9GAMM</name>